<protein>
    <recommendedName>
        <fullName evidence="4">Wall-associated receptor kinase galacturonan-binding domain-containing protein</fullName>
    </recommendedName>
</protein>
<sequence length="305" mass="33291">MILCWLLCLVAIMATLHLTLGVPPSAYDLRHCLSSCGDVDITYPFGVGARCSRPGFELICNTTTKPPKLFFGDPTTAITGISKSGSYVQASVVFNIATTPGVLRTYSRSWNVPRKNLKTMDDFRTILVILGCGIDVHLFDGDANVLRGYCRSECTNLAVMEKTVAQRPCNGMGCCTIALQDGVRSFRFTVTQVEEQTPVVGNATIKAFLIPYQESPYEFKYSTADLLSDKINARTIGATSAFFIPIISDQPNCKVAQSGLKNSTYACHTSDCWDEAKGRGYTCFCSDNFDYGNPYLVNGCSQGTP</sequence>
<dbReference type="GO" id="GO:0016020">
    <property type="term" value="C:membrane"/>
    <property type="evidence" value="ECO:0007669"/>
    <property type="project" value="UniProtKB-SubCell"/>
</dbReference>
<keyword evidence="6" id="KW-1185">Reference proteome</keyword>
<feature type="signal peptide" evidence="3">
    <location>
        <begin position="1"/>
        <end position="21"/>
    </location>
</feature>
<evidence type="ECO:0000256" key="3">
    <source>
        <dbReference type="SAM" id="SignalP"/>
    </source>
</evidence>
<dbReference type="GO" id="GO:0030247">
    <property type="term" value="F:polysaccharide binding"/>
    <property type="evidence" value="ECO:0007669"/>
    <property type="project" value="InterPro"/>
</dbReference>
<reference evidence="5" key="1">
    <citation type="submission" date="2015-04" db="UniProtKB">
        <authorList>
            <consortium name="EnsemblPlants"/>
        </authorList>
    </citation>
    <scope>IDENTIFICATION</scope>
</reference>
<evidence type="ECO:0000313" key="5">
    <source>
        <dbReference type="EnsemblPlants" id="OPUNC01G16210.1"/>
    </source>
</evidence>
<evidence type="ECO:0000259" key="4">
    <source>
        <dbReference type="Pfam" id="PF13947"/>
    </source>
</evidence>
<feature type="domain" description="Wall-associated receptor kinase galacturonan-binding" evidence="4">
    <location>
        <begin position="32"/>
        <end position="83"/>
    </location>
</feature>
<dbReference type="AlphaFoldDB" id="A0A0E0JIU7"/>
<dbReference type="Gramene" id="OPUNC01G16210.1">
    <property type="protein sequence ID" value="OPUNC01G16210.1"/>
    <property type="gene ID" value="OPUNC01G16210"/>
</dbReference>
<dbReference type="HOGENOM" id="CLU_000288_43_10_1"/>
<feature type="chain" id="PRO_5007398705" description="Wall-associated receptor kinase galacturonan-binding domain-containing protein" evidence="3">
    <location>
        <begin position="22"/>
        <end position="305"/>
    </location>
</feature>
<dbReference type="EnsemblPlants" id="OPUNC01G16210.1">
    <property type="protein sequence ID" value="OPUNC01G16210.1"/>
    <property type="gene ID" value="OPUNC01G16210"/>
</dbReference>
<comment type="subcellular location">
    <subcellularLocation>
        <location evidence="1">Membrane</location>
        <topology evidence="1">Single-pass membrane protein</topology>
    </subcellularLocation>
</comment>
<keyword evidence="2 3" id="KW-0732">Signal</keyword>
<dbReference type="Proteomes" id="UP000026962">
    <property type="component" value="Chromosome 1"/>
</dbReference>
<dbReference type="PANTHER" id="PTHR33491">
    <property type="entry name" value="OSJNBA0016N04.9 PROTEIN"/>
    <property type="match status" value="1"/>
</dbReference>
<evidence type="ECO:0000313" key="6">
    <source>
        <dbReference type="Proteomes" id="UP000026962"/>
    </source>
</evidence>
<evidence type="ECO:0000256" key="2">
    <source>
        <dbReference type="ARBA" id="ARBA00022729"/>
    </source>
</evidence>
<organism evidence="5">
    <name type="scientific">Oryza punctata</name>
    <name type="common">Red rice</name>
    <dbReference type="NCBI Taxonomy" id="4537"/>
    <lineage>
        <taxon>Eukaryota</taxon>
        <taxon>Viridiplantae</taxon>
        <taxon>Streptophyta</taxon>
        <taxon>Embryophyta</taxon>
        <taxon>Tracheophyta</taxon>
        <taxon>Spermatophyta</taxon>
        <taxon>Magnoliopsida</taxon>
        <taxon>Liliopsida</taxon>
        <taxon>Poales</taxon>
        <taxon>Poaceae</taxon>
        <taxon>BOP clade</taxon>
        <taxon>Oryzoideae</taxon>
        <taxon>Oryzeae</taxon>
        <taxon>Oryzinae</taxon>
        <taxon>Oryza</taxon>
    </lineage>
</organism>
<dbReference type="OMA" id="TCLAGET"/>
<dbReference type="Gramene" id="OPUNC01G16200.1">
    <property type="protein sequence ID" value="OPUNC01G16200.1"/>
    <property type="gene ID" value="OPUNC01G16200"/>
</dbReference>
<reference evidence="5" key="2">
    <citation type="submission" date="2018-05" db="EMBL/GenBank/DDBJ databases">
        <title>OpunRS2 (Oryza punctata Reference Sequence Version 2).</title>
        <authorList>
            <person name="Zhang J."/>
            <person name="Kudrna D."/>
            <person name="Lee S."/>
            <person name="Talag J."/>
            <person name="Welchert J."/>
            <person name="Wing R.A."/>
        </authorList>
    </citation>
    <scope>NUCLEOTIDE SEQUENCE [LARGE SCALE GENOMIC DNA]</scope>
</reference>
<proteinExistence type="predicted"/>
<dbReference type="EnsemblPlants" id="OPUNC01G16200.1">
    <property type="protein sequence ID" value="OPUNC01G16200.1"/>
    <property type="gene ID" value="OPUNC01G16200"/>
</dbReference>
<name>A0A0E0JIU7_ORYPU</name>
<dbReference type="STRING" id="4537.A0A0E0JIU7"/>
<dbReference type="Pfam" id="PF13947">
    <property type="entry name" value="GUB_WAK_bind"/>
    <property type="match status" value="1"/>
</dbReference>
<accession>A0A0E0JIU7</accession>
<dbReference type="InterPro" id="IPR025287">
    <property type="entry name" value="WAK_GUB"/>
</dbReference>
<evidence type="ECO:0000256" key="1">
    <source>
        <dbReference type="ARBA" id="ARBA00004167"/>
    </source>
</evidence>